<organism evidence="2 3">
    <name type="scientific">Legionella cardiaca</name>
    <dbReference type="NCBI Taxonomy" id="1071983"/>
    <lineage>
        <taxon>Bacteria</taxon>
        <taxon>Pseudomonadati</taxon>
        <taxon>Pseudomonadota</taxon>
        <taxon>Gammaproteobacteria</taxon>
        <taxon>Legionellales</taxon>
        <taxon>Legionellaceae</taxon>
        <taxon>Legionella</taxon>
    </lineage>
</organism>
<evidence type="ECO:0000259" key="1">
    <source>
        <dbReference type="Pfam" id="PF04448"/>
    </source>
</evidence>
<sequence>MKWNSMKQLKPGKDGQYLTVVANSQIQICNYNKFKDQWKNDIAPLIPVTVTHWMELPSLPKP</sequence>
<evidence type="ECO:0000313" key="3">
    <source>
        <dbReference type="Proteomes" id="UP001222087"/>
    </source>
</evidence>
<dbReference type="RefSeq" id="WP_275088054.1">
    <property type="nucleotide sequence ID" value="NZ_CP119078.1"/>
</dbReference>
<protein>
    <submittedName>
        <fullName evidence="2">DUF551 domain-containing protein</fullName>
    </submittedName>
</protein>
<keyword evidence="3" id="KW-1185">Reference proteome</keyword>
<dbReference type="Proteomes" id="UP001222087">
    <property type="component" value="Chromosome"/>
</dbReference>
<accession>A0ABY8ANF0</accession>
<gene>
    <name evidence="2" type="ORF">PXX05_09840</name>
</gene>
<reference evidence="2 3" key="1">
    <citation type="submission" date="2023-02" db="EMBL/GenBank/DDBJ databases">
        <title>Genome Sequence of L. cardiaca H63T.</title>
        <authorList>
            <person name="Lopez A.E."/>
            <person name="Cianciotto N.P."/>
        </authorList>
    </citation>
    <scope>NUCLEOTIDE SEQUENCE [LARGE SCALE GENOMIC DNA]</scope>
    <source>
        <strain evidence="2 3">H63</strain>
    </source>
</reference>
<feature type="domain" description="DUF551" evidence="1">
    <location>
        <begin position="20"/>
        <end position="60"/>
    </location>
</feature>
<name>A0ABY8ANF0_9GAMM</name>
<dbReference type="InterPro" id="IPR007539">
    <property type="entry name" value="DUF551"/>
</dbReference>
<proteinExistence type="predicted"/>
<dbReference type="EMBL" id="CP119078">
    <property type="protein sequence ID" value="WED42229.1"/>
    <property type="molecule type" value="Genomic_DNA"/>
</dbReference>
<dbReference type="Pfam" id="PF04448">
    <property type="entry name" value="DUF551"/>
    <property type="match status" value="1"/>
</dbReference>
<evidence type="ECO:0000313" key="2">
    <source>
        <dbReference type="EMBL" id="WED42229.1"/>
    </source>
</evidence>